<feature type="transmembrane region" description="Helical" evidence="9">
    <location>
        <begin position="245"/>
        <end position="263"/>
    </location>
</feature>
<dbReference type="OrthoDB" id="6500128at2759"/>
<gene>
    <name evidence="12" type="ORF">NEOLI_003767</name>
</gene>
<dbReference type="CDD" id="cd18577">
    <property type="entry name" value="ABC_6TM_Pgp_ABCB1_D1_like"/>
    <property type="match status" value="1"/>
</dbReference>
<protein>
    <submittedName>
        <fullName evidence="12">Leptomycin B resistance protein pmd1</fullName>
    </submittedName>
</protein>
<keyword evidence="4 9" id="KW-0812">Transmembrane</keyword>
<feature type="domain" description="ABC transmembrane type-1" evidence="11">
    <location>
        <begin position="627"/>
        <end position="880"/>
    </location>
</feature>
<dbReference type="InterPro" id="IPR011527">
    <property type="entry name" value="ABC1_TM_dom"/>
</dbReference>
<feature type="transmembrane region" description="Helical" evidence="9">
    <location>
        <begin position="624"/>
        <end position="651"/>
    </location>
</feature>
<dbReference type="InterPro" id="IPR039421">
    <property type="entry name" value="Type_1_exporter"/>
</dbReference>
<dbReference type="Proteomes" id="UP000186594">
    <property type="component" value="Unassembled WGS sequence"/>
</dbReference>
<proteinExistence type="inferred from homology"/>
<feature type="transmembrane region" description="Helical" evidence="9">
    <location>
        <begin position="107"/>
        <end position="125"/>
    </location>
</feature>
<name>A0A1U7LRM1_NEOID</name>
<sequence>MYQDRQHDADRFHTNVNHTILYFVYIVKLRYDFSVNIKAVIIFLSTMIATFSWMFIGDRITKKIRKNYLQAIIQQDIAYFDTVSAGEITTRITGDATLIQEGISEKVVIVITSLATFISALIIAFVKNWKLAIISIYIIPLLSVGMRWTGKVLGKCTRVALAHYSAGGALAEEAFANIRSVQAFGMQKELSAIFNTHLALAFDEGKKKSIALGFLMAVTWLVIYSGYALAFWYGAHMLVRGEISAGIIFNVFYAVNLASMSLGQITPSISAISSATAAGKRIFEVIDQNASKPLDNVGKTLPKAHGKIEFQNISFSYPARPNITVLDNFSLKIPAGRITALVGASGSGKSTVFNLVERFYDQYQGRILFDGHDIKCLNLKWFRQQISLVSQEPSLFSTTIFENICRGLIGCKYENASVQIRRQLVHDACEEANADEFIRSLPKGYETQVGERGILLSGGQKQRIAIARAIVSRPKVLLLDEATSELDTPSEGIVQDALDRAAKRRTTIVIAHRLSTIKNADCIIVISAGRIVEQGTHIELMNRKDQYWKLVEAQRLRAQLDQIGGTDDPNNIKDVMAACFKGSSMKKTIASNAQSCVQPGNLDRQYSAFHLFYRIMCFNKPEKFLLAIGFIATAVCGNLIIAQAQILAHFIEVLSHGASETRQLLDRANFLAILWLIVAVIAFLCYFLVGFIFEYCAEKITLRVRERVFSKLVHSDIEFFDRDENDSGILTIVAWKLALLVMSTILVLVSAGYFRINVLKTFRTSVQKAYQKSARLACEAAANIRTVQSLTWEIPLLKEYSQSLSSPSRSLVNAYIKSSIFYACSQSSLFLCNALAFWWGATLIRRGQVGLTDFYISLIAIVFGARAAGHMASLLPDINRAVTSASNIFRLLDNPSLIGTNTGNRRPLVKSGAISLKDVCFQYPSRPDISILRGFSLDVKPGEFVALVGQSGCGKSTVISLIERFYDPLSGIVAVDEVNIKEVELENYRSHISLVSQEPTLYQGSIIFFWVLLEGSVRFNVTIGINREVTDDEVIAACKDANIHEFIESLPQGYETICGYKGNLMSGGQKQRIVIARALLRKPMILLLDEATSALDSASEVSINQALETAAKGRTTIAIAHRLSTVQNADVIYFMERGKLVEQGTHNELLVLRGKYFEMVQMQQFQKEI</sequence>
<evidence type="ECO:0000256" key="7">
    <source>
        <dbReference type="ARBA" id="ARBA00022989"/>
    </source>
</evidence>
<dbReference type="GO" id="GO:0015421">
    <property type="term" value="F:ABC-type oligopeptide transporter activity"/>
    <property type="evidence" value="ECO:0007669"/>
    <property type="project" value="TreeGrafter"/>
</dbReference>
<evidence type="ECO:0000256" key="5">
    <source>
        <dbReference type="ARBA" id="ARBA00022741"/>
    </source>
</evidence>
<comment type="similarity">
    <text evidence="2">Belongs to the ABC transporter superfamily. ABCB family. Multidrug resistance exporter (TC 3.A.1.201) subfamily.</text>
</comment>
<dbReference type="Pfam" id="PF00664">
    <property type="entry name" value="ABC_membrane"/>
    <property type="match status" value="2"/>
</dbReference>
<dbReference type="PANTHER" id="PTHR43394:SF27">
    <property type="entry name" value="ATP-DEPENDENT TRANSLOCASE ABCB1-LIKE"/>
    <property type="match status" value="1"/>
</dbReference>
<comment type="subcellular location">
    <subcellularLocation>
        <location evidence="1">Membrane</location>
        <topology evidence="1">Multi-pass membrane protein</topology>
    </subcellularLocation>
</comment>
<comment type="caution">
    <text evidence="12">The sequence shown here is derived from an EMBL/GenBank/DDBJ whole genome shotgun (WGS) entry which is preliminary data.</text>
</comment>
<feature type="transmembrane region" description="Helical" evidence="9">
    <location>
        <begin position="37"/>
        <end position="56"/>
    </location>
</feature>
<accession>A0A1U7LRM1</accession>
<keyword evidence="13" id="KW-1185">Reference proteome</keyword>
<dbReference type="InterPro" id="IPR017871">
    <property type="entry name" value="ABC_transporter-like_CS"/>
</dbReference>
<dbReference type="FunFam" id="3.40.50.300:FF:000967">
    <property type="entry name" value="ABC multidrug transporter mdr4"/>
    <property type="match status" value="1"/>
</dbReference>
<dbReference type="SMART" id="SM00382">
    <property type="entry name" value="AAA"/>
    <property type="match status" value="2"/>
</dbReference>
<feature type="transmembrane region" description="Helical" evidence="9">
    <location>
        <begin position="737"/>
        <end position="756"/>
    </location>
</feature>
<feature type="domain" description="ABC transporter" evidence="10">
    <location>
        <begin position="914"/>
        <end position="1162"/>
    </location>
</feature>
<evidence type="ECO:0000256" key="2">
    <source>
        <dbReference type="ARBA" id="ARBA00007577"/>
    </source>
</evidence>
<evidence type="ECO:0000256" key="4">
    <source>
        <dbReference type="ARBA" id="ARBA00022692"/>
    </source>
</evidence>
<dbReference type="InterPro" id="IPR027417">
    <property type="entry name" value="P-loop_NTPase"/>
</dbReference>
<dbReference type="GO" id="GO:0005524">
    <property type="term" value="F:ATP binding"/>
    <property type="evidence" value="ECO:0007669"/>
    <property type="project" value="UniProtKB-KW"/>
</dbReference>
<dbReference type="OMA" id="GYFRLAM"/>
<dbReference type="InterPro" id="IPR036640">
    <property type="entry name" value="ABC1_TM_sf"/>
</dbReference>
<dbReference type="CDD" id="cd03249">
    <property type="entry name" value="ABC_MTABC3_MDL1_MDL2"/>
    <property type="match status" value="2"/>
</dbReference>
<keyword evidence="5" id="KW-0547">Nucleotide-binding</keyword>
<evidence type="ECO:0000259" key="10">
    <source>
        <dbReference type="PROSITE" id="PS50893"/>
    </source>
</evidence>
<keyword evidence="8 9" id="KW-0472">Membrane</keyword>
<dbReference type="GO" id="GO:0090374">
    <property type="term" value="P:oligopeptide export from mitochondrion"/>
    <property type="evidence" value="ECO:0007669"/>
    <property type="project" value="TreeGrafter"/>
</dbReference>
<dbReference type="PROSITE" id="PS00211">
    <property type="entry name" value="ABC_TRANSPORTER_1"/>
    <property type="match status" value="2"/>
</dbReference>
<organism evidence="12 13">
    <name type="scientific">Neolecta irregularis (strain DAH-3)</name>
    <dbReference type="NCBI Taxonomy" id="1198029"/>
    <lineage>
        <taxon>Eukaryota</taxon>
        <taxon>Fungi</taxon>
        <taxon>Dikarya</taxon>
        <taxon>Ascomycota</taxon>
        <taxon>Taphrinomycotina</taxon>
        <taxon>Neolectales</taxon>
        <taxon>Neolectaceae</taxon>
        <taxon>Neolecta</taxon>
    </lineage>
</organism>
<dbReference type="Pfam" id="PF00005">
    <property type="entry name" value="ABC_tran"/>
    <property type="match status" value="2"/>
</dbReference>
<dbReference type="CDD" id="cd18578">
    <property type="entry name" value="ABC_6TM_Pgp_ABCB1_D2_like"/>
    <property type="match status" value="1"/>
</dbReference>
<dbReference type="GO" id="GO:0016887">
    <property type="term" value="F:ATP hydrolysis activity"/>
    <property type="evidence" value="ECO:0007669"/>
    <property type="project" value="InterPro"/>
</dbReference>
<dbReference type="SUPFAM" id="SSF90123">
    <property type="entry name" value="ABC transporter transmembrane region"/>
    <property type="match status" value="2"/>
</dbReference>
<evidence type="ECO:0000256" key="9">
    <source>
        <dbReference type="SAM" id="Phobius"/>
    </source>
</evidence>
<dbReference type="PROSITE" id="PS50929">
    <property type="entry name" value="ABC_TM1F"/>
    <property type="match status" value="2"/>
</dbReference>
<evidence type="ECO:0000256" key="1">
    <source>
        <dbReference type="ARBA" id="ARBA00004141"/>
    </source>
</evidence>
<dbReference type="PROSITE" id="PS50893">
    <property type="entry name" value="ABC_TRANSPORTER_2"/>
    <property type="match status" value="2"/>
</dbReference>
<reference evidence="12 13" key="1">
    <citation type="submission" date="2016-04" db="EMBL/GenBank/DDBJ databases">
        <title>Evolutionary innovation and constraint leading to complex multicellularity in the Ascomycota.</title>
        <authorList>
            <person name="Cisse O."/>
            <person name="Nguyen A."/>
            <person name="Hewitt D.A."/>
            <person name="Jedd G."/>
            <person name="Stajich J.E."/>
        </authorList>
    </citation>
    <scope>NUCLEOTIDE SEQUENCE [LARGE SCALE GENOMIC DNA]</scope>
    <source>
        <strain evidence="12 13">DAH-3</strain>
    </source>
</reference>
<dbReference type="EMBL" id="LXFE01000439">
    <property type="protein sequence ID" value="OLL25315.1"/>
    <property type="molecule type" value="Genomic_DNA"/>
</dbReference>
<feature type="domain" description="ABC transporter" evidence="10">
    <location>
        <begin position="308"/>
        <end position="553"/>
    </location>
</feature>
<evidence type="ECO:0000259" key="11">
    <source>
        <dbReference type="PROSITE" id="PS50929"/>
    </source>
</evidence>
<feature type="transmembrane region" description="Helical" evidence="9">
    <location>
        <begin position="210"/>
        <end position="233"/>
    </location>
</feature>
<dbReference type="FunFam" id="3.40.50.300:FF:000251">
    <property type="entry name" value="ABC transporter B family member 19"/>
    <property type="match status" value="1"/>
</dbReference>
<dbReference type="GO" id="GO:0005743">
    <property type="term" value="C:mitochondrial inner membrane"/>
    <property type="evidence" value="ECO:0007669"/>
    <property type="project" value="TreeGrafter"/>
</dbReference>
<feature type="transmembrane region" description="Helical" evidence="9">
    <location>
        <begin position="671"/>
        <end position="697"/>
    </location>
</feature>
<keyword evidence="7 9" id="KW-1133">Transmembrane helix</keyword>
<feature type="domain" description="ABC transmembrane type-1" evidence="11">
    <location>
        <begin position="39"/>
        <end position="274"/>
    </location>
</feature>
<dbReference type="PANTHER" id="PTHR43394">
    <property type="entry name" value="ATP-DEPENDENT PERMEASE MDL1, MITOCHONDRIAL"/>
    <property type="match status" value="1"/>
</dbReference>
<dbReference type="InterPro" id="IPR003593">
    <property type="entry name" value="AAA+_ATPase"/>
</dbReference>
<dbReference type="SUPFAM" id="SSF52540">
    <property type="entry name" value="P-loop containing nucleoside triphosphate hydrolases"/>
    <property type="match status" value="2"/>
</dbReference>
<dbReference type="AlphaFoldDB" id="A0A1U7LRM1"/>
<keyword evidence="6" id="KW-0067">ATP-binding</keyword>
<feature type="transmembrane region" description="Helical" evidence="9">
    <location>
        <begin position="131"/>
        <end position="148"/>
    </location>
</feature>
<evidence type="ECO:0000256" key="6">
    <source>
        <dbReference type="ARBA" id="ARBA00022840"/>
    </source>
</evidence>
<dbReference type="InterPro" id="IPR003439">
    <property type="entry name" value="ABC_transporter-like_ATP-bd"/>
</dbReference>
<evidence type="ECO:0000313" key="12">
    <source>
        <dbReference type="EMBL" id="OLL25315.1"/>
    </source>
</evidence>
<dbReference type="STRING" id="1198029.A0A1U7LRM1"/>
<evidence type="ECO:0000256" key="8">
    <source>
        <dbReference type="ARBA" id="ARBA00023136"/>
    </source>
</evidence>
<dbReference type="Gene3D" id="3.40.50.300">
    <property type="entry name" value="P-loop containing nucleotide triphosphate hydrolases"/>
    <property type="match status" value="2"/>
</dbReference>
<evidence type="ECO:0000256" key="3">
    <source>
        <dbReference type="ARBA" id="ARBA00022448"/>
    </source>
</evidence>
<keyword evidence="3" id="KW-0813">Transport</keyword>
<dbReference type="Gene3D" id="1.20.1560.10">
    <property type="entry name" value="ABC transporter type 1, transmembrane domain"/>
    <property type="match status" value="2"/>
</dbReference>
<evidence type="ECO:0000313" key="13">
    <source>
        <dbReference type="Proteomes" id="UP000186594"/>
    </source>
</evidence>